<gene>
    <name evidence="1" type="ORF">MBJ925_LOCUS20376</name>
</gene>
<dbReference type="AlphaFoldDB" id="A0A816SZD5"/>
<comment type="caution">
    <text evidence="1">The sequence shown here is derived from an EMBL/GenBank/DDBJ whole genome shotgun (WGS) entry which is preliminary data.</text>
</comment>
<evidence type="ECO:0000313" key="1">
    <source>
        <dbReference type="EMBL" id="CAF2091299.1"/>
    </source>
</evidence>
<name>A0A816SZD5_9BILA</name>
<protein>
    <submittedName>
        <fullName evidence="1">Uncharacterized protein</fullName>
    </submittedName>
</protein>
<sequence>MVIENKYWAKEIVQRTKKRDDIVNNRFNKNKINQLSLIVAQASASISDLKTQLRTYLPQVPSYQGPRSAMDAMAQDVITREYELITNEINEIINDLSKQNDEDEASNAALIHYHQLREKRLKLEAEQSVYFFIRAVRRERNQQSRRRRRRNNPSGSYSNVGRGLLSSVIINEANTRLTEEYHELFKLDPRFIYNDPKTTSRQRTTEVATLKRKIENRLFEKKVRPGHPVEQFIAALDKMLLKLRDSSSIDKHQTTLNNNNKQFFFGLCTILIRDIHLYLFCDFCGRLRKQ</sequence>
<evidence type="ECO:0000313" key="2">
    <source>
        <dbReference type="Proteomes" id="UP000663824"/>
    </source>
</evidence>
<proteinExistence type="predicted"/>
<dbReference type="EMBL" id="CAJNRE010010479">
    <property type="protein sequence ID" value="CAF2091299.1"/>
    <property type="molecule type" value="Genomic_DNA"/>
</dbReference>
<reference evidence="1" key="1">
    <citation type="submission" date="2021-02" db="EMBL/GenBank/DDBJ databases">
        <authorList>
            <person name="Nowell W R."/>
        </authorList>
    </citation>
    <scope>NUCLEOTIDE SEQUENCE</scope>
</reference>
<dbReference type="Proteomes" id="UP000663824">
    <property type="component" value="Unassembled WGS sequence"/>
</dbReference>
<accession>A0A816SZD5</accession>
<organism evidence="1 2">
    <name type="scientific">Rotaria magnacalcarata</name>
    <dbReference type="NCBI Taxonomy" id="392030"/>
    <lineage>
        <taxon>Eukaryota</taxon>
        <taxon>Metazoa</taxon>
        <taxon>Spiralia</taxon>
        <taxon>Gnathifera</taxon>
        <taxon>Rotifera</taxon>
        <taxon>Eurotatoria</taxon>
        <taxon>Bdelloidea</taxon>
        <taxon>Philodinida</taxon>
        <taxon>Philodinidae</taxon>
        <taxon>Rotaria</taxon>
    </lineage>
</organism>